<name>A0AAV6SA75_SOLSE</name>
<proteinExistence type="predicted"/>
<sequence length="136" mass="14729">MMKRLLSLALIVALSSTAGALVCQNCTDDYCTSPVPRTCDTETMCITAAITAVSSGTPGTKIFKITATQPLYLSPLLHHPTAYCVMYVTLPPLYAPLQSHVMEQRIAAFKQACQMVPQLLVPLVVHLQTCVQHLPA</sequence>
<comment type="caution">
    <text evidence="2">The sequence shown here is derived from an EMBL/GenBank/DDBJ whole genome shotgun (WGS) entry which is preliminary data.</text>
</comment>
<keyword evidence="1" id="KW-0732">Signal</keyword>
<dbReference type="AlphaFoldDB" id="A0AAV6SA75"/>
<feature type="signal peptide" evidence="1">
    <location>
        <begin position="1"/>
        <end position="20"/>
    </location>
</feature>
<feature type="chain" id="PRO_5043361213" description="UPAR/Ly6 domain-containing protein" evidence="1">
    <location>
        <begin position="21"/>
        <end position="136"/>
    </location>
</feature>
<evidence type="ECO:0000313" key="2">
    <source>
        <dbReference type="EMBL" id="KAG7513968.1"/>
    </source>
</evidence>
<keyword evidence="3" id="KW-1185">Reference proteome</keyword>
<dbReference type="Proteomes" id="UP000693946">
    <property type="component" value="Linkage Group LG14"/>
</dbReference>
<gene>
    <name evidence="2" type="ORF">JOB18_021610</name>
</gene>
<reference evidence="2 3" key="1">
    <citation type="journal article" date="2021" name="Sci. Rep.">
        <title>Chromosome anchoring in Senegalese sole (Solea senegalensis) reveals sex-associated markers and genome rearrangements in flatfish.</title>
        <authorList>
            <person name="Guerrero-Cozar I."/>
            <person name="Gomez-Garrido J."/>
            <person name="Berbel C."/>
            <person name="Martinez-Blanch J.F."/>
            <person name="Alioto T."/>
            <person name="Claros M.G."/>
            <person name="Gagnaire P.A."/>
            <person name="Manchado M."/>
        </authorList>
    </citation>
    <scope>NUCLEOTIDE SEQUENCE [LARGE SCALE GENOMIC DNA]</scope>
    <source>
        <strain evidence="2">Sse05_10M</strain>
    </source>
</reference>
<evidence type="ECO:0000313" key="3">
    <source>
        <dbReference type="Proteomes" id="UP000693946"/>
    </source>
</evidence>
<evidence type="ECO:0008006" key="4">
    <source>
        <dbReference type="Google" id="ProtNLM"/>
    </source>
</evidence>
<evidence type="ECO:0000256" key="1">
    <source>
        <dbReference type="SAM" id="SignalP"/>
    </source>
</evidence>
<accession>A0AAV6SA75</accession>
<protein>
    <recommendedName>
        <fullName evidence="4">UPAR/Ly6 domain-containing protein</fullName>
    </recommendedName>
</protein>
<organism evidence="2 3">
    <name type="scientific">Solea senegalensis</name>
    <name type="common">Senegalese sole</name>
    <dbReference type="NCBI Taxonomy" id="28829"/>
    <lineage>
        <taxon>Eukaryota</taxon>
        <taxon>Metazoa</taxon>
        <taxon>Chordata</taxon>
        <taxon>Craniata</taxon>
        <taxon>Vertebrata</taxon>
        <taxon>Euteleostomi</taxon>
        <taxon>Actinopterygii</taxon>
        <taxon>Neopterygii</taxon>
        <taxon>Teleostei</taxon>
        <taxon>Neoteleostei</taxon>
        <taxon>Acanthomorphata</taxon>
        <taxon>Carangaria</taxon>
        <taxon>Pleuronectiformes</taxon>
        <taxon>Pleuronectoidei</taxon>
        <taxon>Soleidae</taxon>
        <taxon>Solea</taxon>
    </lineage>
</organism>
<dbReference type="EMBL" id="JAGKHQ010000006">
    <property type="protein sequence ID" value="KAG7513968.1"/>
    <property type="molecule type" value="Genomic_DNA"/>
</dbReference>